<comment type="caution">
    <text evidence="2">The sequence shown here is derived from an EMBL/GenBank/DDBJ whole genome shotgun (WGS) entry which is preliminary data.</text>
</comment>
<dbReference type="EMBL" id="BJML01000012">
    <property type="protein sequence ID" value="GEB47130.1"/>
    <property type="molecule type" value="Genomic_DNA"/>
</dbReference>
<dbReference type="AlphaFoldDB" id="A0A4Y3QSX3"/>
<dbReference type="Proteomes" id="UP000319525">
    <property type="component" value="Unassembled WGS sequence"/>
</dbReference>
<organism evidence="2 3">
    <name type="scientific">Microbacterium testaceum</name>
    <name type="common">Aureobacterium testaceum</name>
    <name type="synonym">Brevibacterium testaceum</name>
    <dbReference type="NCBI Taxonomy" id="2033"/>
    <lineage>
        <taxon>Bacteria</taxon>
        <taxon>Bacillati</taxon>
        <taxon>Actinomycetota</taxon>
        <taxon>Actinomycetes</taxon>
        <taxon>Micrococcales</taxon>
        <taxon>Microbacteriaceae</taxon>
        <taxon>Microbacterium</taxon>
    </lineage>
</organism>
<dbReference type="InterPro" id="IPR004401">
    <property type="entry name" value="YbaB/EbfC"/>
</dbReference>
<evidence type="ECO:0000313" key="3">
    <source>
        <dbReference type="Proteomes" id="UP000319525"/>
    </source>
</evidence>
<evidence type="ECO:0000256" key="1">
    <source>
        <dbReference type="SAM" id="Coils"/>
    </source>
</evidence>
<proteinExistence type="predicted"/>
<dbReference type="InterPro" id="IPR036894">
    <property type="entry name" value="YbaB-like_sf"/>
</dbReference>
<name>A0A4Y3QSX3_MICTE</name>
<protein>
    <recommendedName>
        <fullName evidence="4">YbaB/EbfC DNA-binding family protein</fullName>
    </recommendedName>
</protein>
<evidence type="ECO:0000313" key="2">
    <source>
        <dbReference type="EMBL" id="GEB47130.1"/>
    </source>
</evidence>
<dbReference type="GO" id="GO:0003677">
    <property type="term" value="F:DNA binding"/>
    <property type="evidence" value="ECO:0007669"/>
    <property type="project" value="InterPro"/>
</dbReference>
<dbReference type="Pfam" id="PF02575">
    <property type="entry name" value="YbaB_DNA_bd"/>
    <property type="match status" value="1"/>
</dbReference>
<dbReference type="Gene3D" id="3.30.1310.10">
    <property type="entry name" value="Nucleoid-associated protein YbaB-like domain"/>
    <property type="match status" value="1"/>
</dbReference>
<reference evidence="2 3" key="1">
    <citation type="submission" date="2019-06" db="EMBL/GenBank/DDBJ databases">
        <title>Whole genome shotgun sequence of Microbacterium testaceum NBRC 12675.</title>
        <authorList>
            <person name="Hosoyama A."/>
            <person name="Uohara A."/>
            <person name="Ohji S."/>
            <person name="Ichikawa N."/>
        </authorList>
    </citation>
    <scope>NUCLEOTIDE SEQUENCE [LARGE SCALE GENOMIC DNA]</scope>
    <source>
        <strain evidence="2 3">NBRC 12675</strain>
    </source>
</reference>
<accession>A0A4Y3QSX3</accession>
<sequence length="143" mass="15080">MRRTTTLAGVTDLFSSGEAEAAIARIEQQVAEAQVRAAQAQQVQADIDAVRASATSPRREITVTVDAAGRLAGIRLADAAYDLRTDALEQLIVETAGRAQRLAGEQALEISRAAFGADSPIVERLAGEIDREPPSAPPAGFRV</sequence>
<feature type="coiled-coil region" evidence="1">
    <location>
        <begin position="16"/>
        <end position="43"/>
    </location>
</feature>
<evidence type="ECO:0008006" key="4">
    <source>
        <dbReference type="Google" id="ProtNLM"/>
    </source>
</evidence>
<keyword evidence="1" id="KW-0175">Coiled coil</keyword>
<dbReference type="SUPFAM" id="SSF82607">
    <property type="entry name" value="YbaB-like"/>
    <property type="match status" value="1"/>
</dbReference>
<gene>
    <name evidence="2" type="ORF">MTE01_30750</name>
</gene>